<keyword evidence="2" id="KW-1185">Reference proteome</keyword>
<evidence type="ECO:0000313" key="2">
    <source>
        <dbReference type="Proteomes" id="UP000383932"/>
    </source>
</evidence>
<accession>A0A5N5QCS1</accession>
<reference evidence="1 2" key="1">
    <citation type="journal article" date="2019" name="Fungal Biol. Biotechnol.">
        <title>Draft genome sequence of fastidious pathogen Ceratobasidium theobromae, which causes vascular-streak dieback in Theobroma cacao.</title>
        <authorList>
            <person name="Ali S.S."/>
            <person name="Asman A."/>
            <person name="Shao J."/>
            <person name="Firmansyah A.P."/>
            <person name="Susilo A.W."/>
            <person name="Rosmana A."/>
            <person name="McMahon P."/>
            <person name="Junaid M."/>
            <person name="Guest D."/>
            <person name="Kheng T.Y."/>
            <person name="Meinhardt L.W."/>
            <person name="Bailey B.A."/>
        </authorList>
    </citation>
    <scope>NUCLEOTIDE SEQUENCE [LARGE SCALE GENOMIC DNA]</scope>
    <source>
        <strain evidence="1 2">CT2</strain>
    </source>
</reference>
<sequence>MKLWELREGLFIKAFSSQGDRYANSLQVFPLSSPHPLPPINFQFNFCEFTLDPKQELAVLVGVDPECAASLQVHIRSTITGLPHPLARRSLLTVKFTRSWSMVGLDIMENILSVKFSNNTSQTYEVLTWDWTSGVLLGRISSNNGICDFTFLDRSHLVLYSATHDESSGDLALRSISLQIFAIPVVLEDRGDLTNAHFDPDGYPILSPVLTFELPQLHALYSVYGESSFLVRSDPTPGRIIYVASAAFACSHAITLGLTLTIRGTHGMYHYYRVIVSGFHLLKHLEQCKRDATTVLPWSEWGEQATRWSLENTGPDDWICWISGPRYVVANHLSHPWTVSLSVVDFHTPTIRCRPSPASHDFQLSSRQSGAPKCREALSDPSFSSFYPSDVHSEAASEGSSSSDNVAFAKVVDSNTPTLTTRGFKTEFFSRLPFRIVTRKRAYTTHDGWLINGNHIIGVEPWDSQGGGFQASEAISIYKLRVSTIE</sequence>
<dbReference type="AlphaFoldDB" id="A0A5N5QCS1"/>
<organism evidence="1 2">
    <name type="scientific">Ceratobasidium theobromae</name>
    <dbReference type="NCBI Taxonomy" id="1582974"/>
    <lineage>
        <taxon>Eukaryota</taxon>
        <taxon>Fungi</taxon>
        <taxon>Dikarya</taxon>
        <taxon>Basidiomycota</taxon>
        <taxon>Agaricomycotina</taxon>
        <taxon>Agaricomycetes</taxon>
        <taxon>Cantharellales</taxon>
        <taxon>Ceratobasidiaceae</taxon>
        <taxon>Ceratobasidium</taxon>
    </lineage>
</organism>
<dbReference type="EMBL" id="SSOP01000253">
    <property type="protein sequence ID" value="KAB5589570.1"/>
    <property type="molecule type" value="Genomic_DNA"/>
</dbReference>
<dbReference type="OrthoDB" id="3256413at2759"/>
<proteinExistence type="predicted"/>
<gene>
    <name evidence="1" type="ORF">CTheo_6996</name>
</gene>
<evidence type="ECO:0000313" key="1">
    <source>
        <dbReference type="EMBL" id="KAB5589570.1"/>
    </source>
</evidence>
<dbReference type="Proteomes" id="UP000383932">
    <property type="component" value="Unassembled WGS sequence"/>
</dbReference>
<dbReference type="SUPFAM" id="SSF82171">
    <property type="entry name" value="DPP6 N-terminal domain-like"/>
    <property type="match status" value="1"/>
</dbReference>
<name>A0A5N5QCS1_9AGAM</name>
<protein>
    <submittedName>
        <fullName evidence="1">Uncharacterized protein</fullName>
    </submittedName>
</protein>
<comment type="caution">
    <text evidence="1">The sequence shown here is derived from an EMBL/GenBank/DDBJ whole genome shotgun (WGS) entry which is preliminary data.</text>
</comment>